<evidence type="ECO:0000313" key="3">
    <source>
        <dbReference type="Proteomes" id="UP000003922"/>
    </source>
</evidence>
<keyword evidence="3" id="KW-1185">Reference proteome</keyword>
<comment type="caution">
    <text evidence="2">The sequence shown here is derived from an EMBL/GenBank/DDBJ whole genome shotgun (WGS) entry which is preliminary data.</text>
</comment>
<dbReference type="OrthoDB" id="531457at2"/>
<dbReference type="Gene3D" id="3.30.70.100">
    <property type="match status" value="1"/>
</dbReference>
<dbReference type="AlphaFoldDB" id="Q4C5I1"/>
<reference evidence="2" key="1">
    <citation type="submission" date="2004-02" db="EMBL/GenBank/DDBJ databases">
        <authorList>
            <consortium name="DOE Joint Genome Institute"/>
        </authorList>
    </citation>
    <scope>NUCLEOTIDE SEQUENCE [LARGE SCALE GENOMIC DNA]</scope>
    <source>
        <strain evidence="2">WH 8501</strain>
    </source>
</reference>
<organism evidence="2 3">
    <name type="scientific">Crocosphaera watsonii WH 8501</name>
    <dbReference type="NCBI Taxonomy" id="165597"/>
    <lineage>
        <taxon>Bacteria</taxon>
        <taxon>Bacillati</taxon>
        <taxon>Cyanobacteriota</taxon>
        <taxon>Cyanophyceae</taxon>
        <taxon>Oscillatoriophycideae</taxon>
        <taxon>Chroococcales</taxon>
        <taxon>Aphanothecaceae</taxon>
        <taxon>Crocosphaera</taxon>
    </lineage>
</organism>
<feature type="domain" description="ABM" evidence="1">
    <location>
        <begin position="1"/>
        <end position="65"/>
    </location>
</feature>
<dbReference type="EMBL" id="AADV02000005">
    <property type="protein sequence ID" value="EAM51473.1"/>
    <property type="molecule type" value="Genomic_DNA"/>
</dbReference>
<dbReference type="GeneID" id="88766298"/>
<sequence length="103" mass="12231">MVIELLKFRVSPQSRDIFIQLDNKIWTKTLAQFPGFMGKEVWISPNIPDEITLIIRWETREKWKAIPLSVLAATDEEFAQEMQDHPYTMIEAEEYQIRKFLTS</sequence>
<dbReference type="RefSeq" id="WP_007304984.1">
    <property type="nucleotide sequence ID" value="NZ_AADV02000005.1"/>
</dbReference>
<proteinExistence type="predicted"/>
<dbReference type="InterPro" id="IPR007138">
    <property type="entry name" value="ABM_dom"/>
</dbReference>
<dbReference type="InterPro" id="IPR022512">
    <property type="entry name" value="CHP03792"/>
</dbReference>
<name>Q4C5I1_CROWT</name>
<gene>
    <name evidence="2" type="ORF">CwatDRAFT_4607</name>
</gene>
<dbReference type="KEGG" id="cwa:CwatDRAFT_4607"/>
<accession>Q4C5I1</accession>
<dbReference type="Proteomes" id="UP000003922">
    <property type="component" value="Unassembled WGS sequence"/>
</dbReference>
<reference evidence="2" key="3">
    <citation type="submission" date="2016-12" db="EMBL/GenBank/DDBJ databases">
        <title>Annotation of the draft genome assembly of Crocosphaera watsonii WH 8501.</title>
        <authorList>
            <consortium name="US DOE Joint Genome Institute (JGI-ORNL)"/>
            <person name="Larimer F."/>
            <person name="Land M."/>
        </authorList>
    </citation>
    <scope>NUCLEOTIDE SEQUENCE</scope>
    <source>
        <strain evidence="2">WH 8501</strain>
    </source>
</reference>
<protein>
    <recommendedName>
        <fullName evidence="1">ABM domain-containing protein</fullName>
    </recommendedName>
</protein>
<dbReference type="NCBIfam" id="TIGR03792">
    <property type="entry name" value="TIGR03792 family protein"/>
    <property type="match status" value="1"/>
</dbReference>
<reference evidence="2" key="2">
    <citation type="submission" date="2005-06" db="EMBL/GenBank/DDBJ databases">
        <title>Sequencing of the draft genome and assembly of Crocosphaera watsonii WH 8501.</title>
        <authorList>
            <consortium name="US DOE Joint Genome Institute (JGI-PGF)"/>
            <person name="Copeland A."/>
            <person name="Lucas S."/>
            <person name="Lapidus A."/>
            <person name="Barry K."/>
            <person name="Detter C."/>
            <person name="Glavina T."/>
            <person name="Hammon N."/>
            <person name="Israni S."/>
            <person name="Pitluck S."/>
            <person name="Richardson P."/>
        </authorList>
    </citation>
    <scope>NUCLEOTIDE SEQUENCE [LARGE SCALE GENOMIC DNA]</scope>
    <source>
        <strain evidence="2">WH 8501</strain>
    </source>
</reference>
<evidence type="ECO:0000259" key="1">
    <source>
        <dbReference type="Pfam" id="PF03992"/>
    </source>
</evidence>
<dbReference type="SUPFAM" id="SSF54909">
    <property type="entry name" value="Dimeric alpha+beta barrel"/>
    <property type="match status" value="1"/>
</dbReference>
<dbReference type="InterPro" id="IPR011008">
    <property type="entry name" value="Dimeric_a/b-barrel"/>
</dbReference>
<evidence type="ECO:0000313" key="2">
    <source>
        <dbReference type="EMBL" id="EAM51473.1"/>
    </source>
</evidence>
<dbReference type="Pfam" id="PF03992">
    <property type="entry name" value="ABM"/>
    <property type="match status" value="1"/>
</dbReference>